<reference evidence="1" key="1">
    <citation type="journal article" date="2014" name="Int. J. Syst. Evol. Microbiol.">
        <title>Complete genome sequence of Corynebacterium casei LMG S-19264T (=DSM 44701T), isolated from a smear-ripened cheese.</title>
        <authorList>
            <consortium name="US DOE Joint Genome Institute (JGI-PGF)"/>
            <person name="Walter F."/>
            <person name="Albersmeier A."/>
            <person name="Kalinowski J."/>
            <person name="Ruckert C."/>
        </authorList>
    </citation>
    <scope>NUCLEOTIDE SEQUENCE</scope>
    <source>
        <strain evidence="1">CGMCC 1.12426</strain>
    </source>
</reference>
<comment type="caution">
    <text evidence="1">The sequence shown here is derived from an EMBL/GenBank/DDBJ whole genome shotgun (WGS) entry which is preliminary data.</text>
</comment>
<dbReference type="GO" id="GO:0003677">
    <property type="term" value="F:DNA binding"/>
    <property type="evidence" value="ECO:0007669"/>
    <property type="project" value="InterPro"/>
</dbReference>
<proteinExistence type="predicted"/>
<gene>
    <name evidence="1" type="ORF">GCM10011316_29340</name>
</gene>
<dbReference type="Gene3D" id="1.10.260.40">
    <property type="entry name" value="lambda repressor-like DNA-binding domains"/>
    <property type="match status" value="1"/>
</dbReference>
<evidence type="ECO:0000313" key="2">
    <source>
        <dbReference type="Proteomes" id="UP000605148"/>
    </source>
</evidence>
<protein>
    <submittedName>
        <fullName evidence="1">Uncharacterized protein</fullName>
    </submittedName>
</protein>
<reference evidence="1" key="2">
    <citation type="submission" date="2020-09" db="EMBL/GenBank/DDBJ databases">
        <authorList>
            <person name="Sun Q."/>
            <person name="Zhou Y."/>
        </authorList>
    </citation>
    <scope>NUCLEOTIDE SEQUENCE</scope>
    <source>
        <strain evidence="1">CGMCC 1.12426</strain>
    </source>
</reference>
<name>A0A916TP00_9HYPH</name>
<sequence>MARLHASHRVTDMTKRYERPLSIEELASLSDDDIDFSDIPELDASFFENALVVDPTKQERVTLAPRKEVIKFFKERHPHDFLAAMSSILCRYVADRSKRPLLTDECVPAAKDLIAEYIQRRKLYGAKQRDIAAEAGYDKPNNISMLKTGATKVPLDKIPSISRALGIDPILLLRSVIYDYHPEWKSVLEDIVGGLTTNAEREILAYIREISGKDDLHLTEDVRERLRAAFETTDTRAEKDGP</sequence>
<dbReference type="Proteomes" id="UP000605148">
    <property type="component" value="Unassembled WGS sequence"/>
</dbReference>
<keyword evidence="2" id="KW-1185">Reference proteome</keyword>
<dbReference type="EMBL" id="BMFA01000008">
    <property type="protein sequence ID" value="GGB55411.1"/>
    <property type="molecule type" value="Genomic_DNA"/>
</dbReference>
<accession>A0A916TP00</accession>
<organism evidence="1 2">
    <name type="scientific">Roseibium aquae</name>
    <dbReference type="NCBI Taxonomy" id="1323746"/>
    <lineage>
        <taxon>Bacteria</taxon>
        <taxon>Pseudomonadati</taxon>
        <taxon>Pseudomonadota</taxon>
        <taxon>Alphaproteobacteria</taxon>
        <taxon>Hyphomicrobiales</taxon>
        <taxon>Stappiaceae</taxon>
        <taxon>Roseibium</taxon>
    </lineage>
</organism>
<dbReference type="AlphaFoldDB" id="A0A916TP00"/>
<dbReference type="CDD" id="cd00093">
    <property type="entry name" value="HTH_XRE"/>
    <property type="match status" value="1"/>
</dbReference>
<dbReference type="SUPFAM" id="SSF47413">
    <property type="entry name" value="lambda repressor-like DNA-binding domains"/>
    <property type="match status" value="1"/>
</dbReference>
<dbReference type="InterPro" id="IPR010982">
    <property type="entry name" value="Lambda_DNA-bd_dom_sf"/>
</dbReference>
<evidence type="ECO:0000313" key="1">
    <source>
        <dbReference type="EMBL" id="GGB55411.1"/>
    </source>
</evidence>
<dbReference type="InterPro" id="IPR001387">
    <property type="entry name" value="Cro/C1-type_HTH"/>
</dbReference>